<dbReference type="HOGENOM" id="CLU_1865889_0_0_1"/>
<keyword evidence="2" id="KW-1185">Reference proteome</keyword>
<proteinExistence type="predicted"/>
<reference evidence="2" key="2">
    <citation type="submission" date="2015-01" db="EMBL/GenBank/DDBJ databases">
        <title>Evolutionary Origins and Diversification of the Mycorrhizal Mutualists.</title>
        <authorList>
            <consortium name="DOE Joint Genome Institute"/>
            <consortium name="Mycorrhizal Genomics Consortium"/>
            <person name="Kohler A."/>
            <person name="Kuo A."/>
            <person name="Nagy L.G."/>
            <person name="Floudas D."/>
            <person name="Copeland A."/>
            <person name="Barry K.W."/>
            <person name="Cichocki N."/>
            <person name="Veneault-Fourrey C."/>
            <person name="LaButti K."/>
            <person name="Lindquist E.A."/>
            <person name="Lipzen A."/>
            <person name="Lundell T."/>
            <person name="Morin E."/>
            <person name="Murat C."/>
            <person name="Riley R."/>
            <person name="Ohm R."/>
            <person name="Sun H."/>
            <person name="Tunlid A."/>
            <person name="Henrissat B."/>
            <person name="Grigoriev I.V."/>
            <person name="Hibbett D.S."/>
            <person name="Martin F."/>
        </authorList>
    </citation>
    <scope>NUCLEOTIDE SEQUENCE [LARGE SCALE GENOMIC DNA]</scope>
    <source>
        <strain evidence="2">F 1598</strain>
    </source>
</reference>
<dbReference type="AlphaFoldDB" id="A0A0C3AY12"/>
<dbReference type="InParanoid" id="A0A0C3AY12"/>
<gene>
    <name evidence="1" type="ORF">PILCRDRAFT_579471</name>
</gene>
<reference evidence="1 2" key="1">
    <citation type="submission" date="2014-04" db="EMBL/GenBank/DDBJ databases">
        <authorList>
            <consortium name="DOE Joint Genome Institute"/>
            <person name="Kuo A."/>
            <person name="Tarkka M."/>
            <person name="Buscot F."/>
            <person name="Kohler A."/>
            <person name="Nagy L.G."/>
            <person name="Floudas D."/>
            <person name="Copeland A."/>
            <person name="Barry K.W."/>
            <person name="Cichocki N."/>
            <person name="Veneault-Fourrey C."/>
            <person name="LaButti K."/>
            <person name="Lindquist E.A."/>
            <person name="Lipzen A."/>
            <person name="Lundell T."/>
            <person name="Morin E."/>
            <person name="Murat C."/>
            <person name="Sun H."/>
            <person name="Tunlid A."/>
            <person name="Henrissat B."/>
            <person name="Grigoriev I.V."/>
            <person name="Hibbett D.S."/>
            <person name="Martin F."/>
            <person name="Nordberg H.P."/>
            <person name="Cantor M.N."/>
            <person name="Hua S.X."/>
        </authorList>
    </citation>
    <scope>NUCLEOTIDE SEQUENCE [LARGE SCALE GENOMIC DNA]</scope>
    <source>
        <strain evidence="1 2">F 1598</strain>
    </source>
</reference>
<evidence type="ECO:0000313" key="2">
    <source>
        <dbReference type="Proteomes" id="UP000054166"/>
    </source>
</evidence>
<accession>A0A0C3AY12</accession>
<organism evidence="1 2">
    <name type="scientific">Piloderma croceum (strain F 1598)</name>
    <dbReference type="NCBI Taxonomy" id="765440"/>
    <lineage>
        <taxon>Eukaryota</taxon>
        <taxon>Fungi</taxon>
        <taxon>Dikarya</taxon>
        <taxon>Basidiomycota</taxon>
        <taxon>Agaricomycotina</taxon>
        <taxon>Agaricomycetes</taxon>
        <taxon>Agaricomycetidae</taxon>
        <taxon>Atheliales</taxon>
        <taxon>Atheliaceae</taxon>
        <taxon>Piloderma</taxon>
    </lineage>
</organism>
<evidence type="ECO:0000313" key="1">
    <source>
        <dbReference type="EMBL" id="KIM78908.1"/>
    </source>
</evidence>
<name>A0A0C3AY12_PILCF</name>
<dbReference type="Proteomes" id="UP000054166">
    <property type="component" value="Unassembled WGS sequence"/>
</dbReference>
<sequence>MTACRCTTHGSVQTPGKRVESSSNLMYQAPLTVLLTNTATSGCRKGQIYKGLEVRSSHNLVVLSESETAVSAPLSSAPIVIVSRKRKLGDSKETYVDARSSAFNKVQGSQTISNSHSNEGKAITILVVIYLETRVLG</sequence>
<dbReference type="EMBL" id="KN833013">
    <property type="protein sequence ID" value="KIM78908.1"/>
    <property type="molecule type" value="Genomic_DNA"/>
</dbReference>
<protein>
    <submittedName>
        <fullName evidence="1">Uncharacterized protein</fullName>
    </submittedName>
</protein>